<gene>
    <name evidence="5" type="ORF">AY602_10430</name>
</gene>
<dbReference type="Proteomes" id="UP000197692">
    <property type="component" value="Unassembled WGS sequence"/>
</dbReference>
<feature type="compositionally biased region" description="Polar residues" evidence="1">
    <location>
        <begin position="43"/>
        <end position="52"/>
    </location>
</feature>
<name>A0A854NIS5_CORDP</name>
<evidence type="ECO:0000313" key="6">
    <source>
        <dbReference type="Proteomes" id="UP000197692"/>
    </source>
</evidence>
<proteinExistence type="predicted"/>
<keyword evidence="5" id="KW-0675">Receptor</keyword>
<evidence type="ECO:0000256" key="1">
    <source>
        <dbReference type="SAM" id="MobiDB-lite"/>
    </source>
</evidence>
<dbReference type="AlphaFoldDB" id="A0A854NIS5"/>
<dbReference type="Pfam" id="PF04213">
    <property type="entry name" value="HtaA"/>
    <property type="match status" value="1"/>
</dbReference>
<dbReference type="EMBL" id="LSZF01000005">
    <property type="protein sequence ID" value="OWM35805.1"/>
    <property type="molecule type" value="Genomic_DNA"/>
</dbReference>
<feature type="chain" id="PRO_5032762220" evidence="3">
    <location>
        <begin position="30"/>
        <end position="769"/>
    </location>
</feature>
<keyword evidence="3" id="KW-0732">Signal</keyword>
<keyword evidence="2" id="KW-0472">Membrane</keyword>
<sequence length="769" mass="83928">MKNQRLRHILTTTVACATLTSLASPQAFAEHVVEDAANDSAIVTTDNDQGSAVSEEATADDVTDGKNDPKGLAETVKEIEDVSDKAITAGEKAVSLKDAEDRKDPANAADAKSTGEALTWGVRSSFNNYSGGPTEMLDGAKQNGTKNRFTFQLESVTYDEATEKLEAKFKGGVHYQKYCADEASHSDCQLDLKIENPRIVIAKGGSHVFAKVSSKKYQSSGTYTNDGEDDARPIAQLYTANATFKEEDGKVTWSEIPALLTKDGAEMFSNFYPVNSGLDSLTFSFDKSQLGDKSNTYKRLSTDNAKYLVSSEKFDDKGLYEHHRELFKYKDSIVVASAHSRFKDHDKAGFAFLDRNLKEKSFKHADLNGYGAIAFDEDKGDLYYTARKKTESGNRWDEDPTRLYKLHVDANKGFTGEPTLVHTFADDITAVGYNPATKDVAVVTKKQTAVVNKSEIKPVNLPEQDKLVQGTDFSSPSNLYGAALYNSETSELLPMNDGSFILNGDTSSAKKKTGGEEKTVKGLMVSIDPKRADAPAKLLAESATEFLGISSNAAHTDGETIVRYNKNTYKDNAVAQAFTFKNGSLTKVSTGDVVKGSESDVENWGNAIITDTGALMALDSKDGKLKHVALTNFKRVQDEKLDEYDRKTEDVAIPQGAKTGTHQHGAILQLDKGTFYVPSFDDEAGESNEVYVLRKVYDPKFFPQSQEPERESSDSNNGGNSDQGTLSKPWKIILGTFGALGGILGLLGAVHHFFGGYIRGLLEQLNIRL</sequence>
<feature type="signal peptide" evidence="3">
    <location>
        <begin position="1"/>
        <end position="29"/>
    </location>
</feature>
<protein>
    <submittedName>
        <fullName evidence="5">Hemin receptor</fullName>
    </submittedName>
</protein>
<dbReference type="InterPro" id="IPR007331">
    <property type="entry name" value="Htaa"/>
</dbReference>
<evidence type="ECO:0000256" key="3">
    <source>
        <dbReference type="SAM" id="SignalP"/>
    </source>
</evidence>
<feature type="region of interest" description="Disordered" evidence="1">
    <location>
        <begin position="43"/>
        <end position="68"/>
    </location>
</feature>
<accession>A0A854NIS5</accession>
<evidence type="ECO:0000313" key="5">
    <source>
        <dbReference type="EMBL" id="OWM35805.1"/>
    </source>
</evidence>
<comment type="caution">
    <text evidence="5">The sequence shown here is derived from an EMBL/GenBank/DDBJ whole genome shotgun (WGS) entry which is preliminary data.</text>
</comment>
<feature type="transmembrane region" description="Helical" evidence="2">
    <location>
        <begin position="732"/>
        <end position="754"/>
    </location>
</feature>
<feature type="domain" description="Htaa" evidence="4">
    <location>
        <begin position="117"/>
        <end position="284"/>
    </location>
</feature>
<reference evidence="6" key="1">
    <citation type="submission" date="2016-02" db="EMBL/GenBank/DDBJ databases">
        <title>Genomic analyses of a collection of pathogenic Corynebacterium diphtheriae.</title>
        <authorList>
            <person name="Sangal V."/>
            <person name="Titov L."/>
        </authorList>
    </citation>
    <scope>NUCLEOTIDE SEQUENCE [LARGE SCALE GENOMIC DNA]</scope>
    <source>
        <strain evidence="6">1438</strain>
    </source>
</reference>
<keyword evidence="2" id="KW-1133">Transmembrane helix</keyword>
<organism evidence="5 6">
    <name type="scientific">Corynebacterium diphtheriae bv. mitis</name>
    <dbReference type="NCBI Taxonomy" id="1806053"/>
    <lineage>
        <taxon>Bacteria</taxon>
        <taxon>Bacillati</taxon>
        <taxon>Actinomycetota</taxon>
        <taxon>Actinomycetes</taxon>
        <taxon>Mycobacteriales</taxon>
        <taxon>Corynebacteriaceae</taxon>
        <taxon>Corynebacterium</taxon>
    </lineage>
</organism>
<keyword evidence="2" id="KW-0812">Transmembrane</keyword>
<dbReference type="RefSeq" id="WP_010935124.1">
    <property type="nucleotide sequence ID" value="NZ_JADQUE010000034.1"/>
</dbReference>
<feature type="region of interest" description="Disordered" evidence="1">
    <location>
        <begin position="703"/>
        <end position="723"/>
    </location>
</feature>
<evidence type="ECO:0000259" key="4">
    <source>
        <dbReference type="Pfam" id="PF04213"/>
    </source>
</evidence>
<evidence type="ECO:0000256" key="2">
    <source>
        <dbReference type="SAM" id="Phobius"/>
    </source>
</evidence>